<organism evidence="1 2">
    <name type="scientific">Taklimakanibacter albus</name>
    <dbReference type="NCBI Taxonomy" id="2800327"/>
    <lineage>
        <taxon>Bacteria</taxon>
        <taxon>Pseudomonadati</taxon>
        <taxon>Pseudomonadota</taxon>
        <taxon>Alphaproteobacteria</taxon>
        <taxon>Hyphomicrobiales</taxon>
        <taxon>Aestuariivirgaceae</taxon>
        <taxon>Taklimakanibacter</taxon>
    </lineage>
</organism>
<proteinExistence type="predicted"/>
<evidence type="ECO:0000313" key="1">
    <source>
        <dbReference type="EMBL" id="MBK1867524.1"/>
    </source>
</evidence>
<dbReference type="Proteomes" id="UP000616151">
    <property type="component" value="Unassembled WGS sequence"/>
</dbReference>
<comment type="caution">
    <text evidence="1">The sequence shown here is derived from an EMBL/GenBank/DDBJ whole genome shotgun (WGS) entry which is preliminary data.</text>
</comment>
<dbReference type="EMBL" id="JAENHL010000007">
    <property type="protein sequence ID" value="MBK1867524.1"/>
    <property type="molecule type" value="Genomic_DNA"/>
</dbReference>
<gene>
    <name evidence="1" type="ORF">JHL16_14295</name>
</gene>
<accession>A0ACC5R4I1</accession>
<keyword evidence="2" id="KW-1185">Reference proteome</keyword>
<sequence>MQGPIALTGSTGFVGRHLVKMLEDAGYSLRLLVRKGPRDCGFGTAETIIGGLDDEAALRRLVAGAQAVIHLAGAIAAPDRATFFAVNAQGTERLAQAALAAGVERFIHVSSLAAREPQLSDYAASKRQAEDTLLALPPQGLLIVRPPVVYGPGDRATLPLLGQLTRRFAVIPAAAQARFSLLYAEDLAKFLMARLDDRTTGLREIDDGKANGYGWSDLTKSAAEAEGREPRLVFLPRWLLQGLSWPVSLLGAGLKLRVPLTPGKVRELYHRDWVAHGDAGLAGAVSFDEGFRLTIAWYREQGWLPVKTGADRRRAPKSYGESMK</sequence>
<evidence type="ECO:0000313" key="2">
    <source>
        <dbReference type="Proteomes" id="UP000616151"/>
    </source>
</evidence>
<name>A0ACC5R4I1_9HYPH</name>
<protein>
    <submittedName>
        <fullName evidence="1">NAD-dependent epimerase/dehydratase family protein</fullName>
    </submittedName>
</protein>
<reference evidence="1" key="1">
    <citation type="submission" date="2021-01" db="EMBL/GenBank/DDBJ databases">
        <authorList>
            <person name="Sun Q."/>
        </authorList>
    </citation>
    <scope>NUCLEOTIDE SEQUENCE</scope>
    <source>
        <strain evidence="1">YIM B02566</strain>
    </source>
</reference>